<protein>
    <submittedName>
        <fullName evidence="1">Uncharacterized protein</fullName>
    </submittedName>
</protein>
<comment type="caution">
    <text evidence="1">The sequence shown here is derived from an EMBL/GenBank/DDBJ whole genome shotgun (WGS) entry which is preliminary data.</text>
</comment>
<organism evidence="1">
    <name type="scientific">marine sediment metagenome</name>
    <dbReference type="NCBI Taxonomy" id="412755"/>
    <lineage>
        <taxon>unclassified sequences</taxon>
        <taxon>metagenomes</taxon>
        <taxon>ecological metagenomes</taxon>
    </lineage>
</organism>
<proteinExistence type="predicted"/>
<feature type="non-terminal residue" evidence="1">
    <location>
        <position position="386"/>
    </location>
</feature>
<evidence type="ECO:0000313" key="1">
    <source>
        <dbReference type="EMBL" id="GAF69589.1"/>
    </source>
</evidence>
<reference evidence="1" key="1">
    <citation type="journal article" date="2014" name="Front. Microbiol.">
        <title>High frequency of phylogenetically diverse reductive dehalogenase-homologous genes in deep subseafloor sedimentary metagenomes.</title>
        <authorList>
            <person name="Kawai M."/>
            <person name="Futagami T."/>
            <person name="Toyoda A."/>
            <person name="Takaki Y."/>
            <person name="Nishi S."/>
            <person name="Hori S."/>
            <person name="Arai W."/>
            <person name="Tsubouchi T."/>
            <person name="Morono Y."/>
            <person name="Uchiyama I."/>
            <person name="Ito T."/>
            <person name="Fujiyama A."/>
            <person name="Inagaki F."/>
            <person name="Takami H."/>
        </authorList>
    </citation>
    <scope>NUCLEOTIDE SEQUENCE</scope>
    <source>
        <strain evidence="1">Expedition CK06-06</strain>
    </source>
</reference>
<dbReference type="EMBL" id="BARS01007808">
    <property type="protein sequence ID" value="GAF69589.1"/>
    <property type="molecule type" value="Genomic_DNA"/>
</dbReference>
<accession>X0RL93</accession>
<dbReference type="AlphaFoldDB" id="X0RL93"/>
<sequence length="386" mass="39915">GIGMPIGGQAGTPTAVHTGLRYVRNQTSGDNTISLPALGSLPALETELQNRHSAAGWMGGTYDDGHLFQFEVSTAGMFILGAQTGWEDASGEETGPIKGVDIGFAVYDSAGTLIFTEQAETGEYTETKFQTLSTGIHQLHVFNGIYDDFALAGPDSQFTCWVTDLTEAVRRSPGSGADIVTGILSAGLVYDRALGGAGNPGCATPFLSGELTSTDVQAAIEENNDKISALETISNSLITAIRPYDIAGQIVGVPDDAAIVLRFIAARNFTIEQLGTVAMADVASTGTAVLEVERNGLPISLDITFTTSDTGVVEVPTAPVEIVIGDIITVIAPSPQDATLSDIEFTILGNIYPAPLVVVLTGGIVTSSTPDTWGNLGGTVAVTGGT</sequence>
<gene>
    <name evidence="1" type="ORF">S01H1_14970</name>
</gene>
<name>X0RL93_9ZZZZ</name>
<feature type="non-terminal residue" evidence="1">
    <location>
        <position position="1"/>
    </location>
</feature>